<sequence>MSDRKRSPNWLMQEKMLLVDLVTEHFNIVENKRTDTASIKQKNAEWVKISEEYNSQTQFIHRTAENLKAQWESLKKATKKELSAKQRKIQTDGGSTKLKDDPLFRRIMSLISTAVVGLFYESDSDNTEKSLNVEDNTSKTLTSIKNPDSSMVNNSTPSFLGIDIPEQYDGTSEEDTADWESYSPKLLKTETYGIDTPLNKINTWNSKLTHASSTSETLEELHRKKVKATKIQMSYAAEEREEARKLFDIELKIKNELLKQEKVKTQLLLAQLAQLRRTKIRRISKKN</sequence>
<gene>
    <name evidence="7" type="ORF">B5V51_6911</name>
</gene>
<evidence type="ECO:0000256" key="3">
    <source>
        <dbReference type="ARBA" id="ARBA00023015"/>
    </source>
</evidence>
<evidence type="ECO:0000256" key="5">
    <source>
        <dbReference type="ARBA" id="ARBA00025466"/>
    </source>
</evidence>
<dbReference type="Pfam" id="PF13873">
    <property type="entry name" value="Myb_DNA-bind_5"/>
    <property type="match status" value="1"/>
</dbReference>
<comment type="subunit">
    <text evidence="1">Self-associates forming complexes of several hundred monomers.</text>
</comment>
<evidence type="ECO:0000256" key="4">
    <source>
        <dbReference type="ARBA" id="ARBA00023163"/>
    </source>
</evidence>
<evidence type="ECO:0000256" key="1">
    <source>
        <dbReference type="ARBA" id="ARBA00011764"/>
    </source>
</evidence>
<dbReference type="PANTHER" id="PTHR21411">
    <property type="entry name" value="APONTIC"/>
    <property type="match status" value="1"/>
</dbReference>
<reference evidence="7" key="1">
    <citation type="submission" date="2017-09" db="EMBL/GenBank/DDBJ databases">
        <title>Contemporary evolution of a Lepidopteran species, Heliothis virescens, in response to modern agricultural practices.</title>
        <authorList>
            <person name="Fritz M.L."/>
            <person name="Deyonke A.M."/>
            <person name="Papanicolaou A."/>
            <person name="Micinski S."/>
            <person name="Westbrook J."/>
            <person name="Gould F."/>
        </authorList>
    </citation>
    <scope>NUCLEOTIDE SEQUENCE [LARGE SCALE GENOMIC DNA]</scope>
    <source>
        <strain evidence="7">HvINT-</strain>
        <tissue evidence="7">Whole body</tissue>
    </source>
</reference>
<evidence type="ECO:0000256" key="2">
    <source>
        <dbReference type="ARBA" id="ARBA00016807"/>
    </source>
</evidence>
<keyword evidence="4" id="KW-0804">Transcription</keyword>
<dbReference type="InterPro" id="IPR001005">
    <property type="entry name" value="SANT/Myb"/>
</dbReference>
<evidence type="ECO:0000313" key="7">
    <source>
        <dbReference type="EMBL" id="PCG67053.1"/>
    </source>
</evidence>
<proteinExistence type="predicted"/>
<keyword evidence="3" id="KW-0805">Transcription regulation</keyword>
<organism evidence="7">
    <name type="scientific">Heliothis virescens</name>
    <name type="common">Tobacco budworm moth</name>
    <dbReference type="NCBI Taxonomy" id="7102"/>
    <lineage>
        <taxon>Eukaryota</taxon>
        <taxon>Metazoa</taxon>
        <taxon>Ecdysozoa</taxon>
        <taxon>Arthropoda</taxon>
        <taxon>Hexapoda</taxon>
        <taxon>Insecta</taxon>
        <taxon>Pterygota</taxon>
        <taxon>Neoptera</taxon>
        <taxon>Endopterygota</taxon>
        <taxon>Lepidoptera</taxon>
        <taxon>Glossata</taxon>
        <taxon>Ditrysia</taxon>
        <taxon>Noctuoidea</taxon>
        <taxon>Noctuidae</taxon>
        <taxon>Heliothinae</taxon>
        <taxon>Heliothis</taxon>
    </lineage>
</organism>
<comment type="function">
    <text evidence="5">Involved in transvection phenomena (= synapsis-dependent gene expression), where the synaptic pairing of chromosomes carrying genes with which zeste interacts influences the expression of these genes. Zeste binds to DNA and stimulates transcription from a nearby promoter.</text>
</comment>
<feature type="domain" description="Myb-like" evidence="6">
    <location>
        <begin position="2"/>
        <end position="75"/>
    </location>
</feature>
<dbReference type="InterPro" id="IPR028002">
    <property type="entry name" value="Myb_DNA-bind_5"/>
</dbReference>
<protein>
    <recommendedName>
        <fullName evidence="2">Regulatory protein zeste</fullName>
    </recommendedName>
</protein>
<dbReference type="AlphaFoldDB" id="A0A2A4J6K5"/>
<dbReference type="PROSITE" id="PS50090">
    <property type="entry name" value="MYB_LIKE"/>
    <property type="match status" value="1"/>
</dbReference>
<evidence type="ECO:0000259" key="6">
    <source>
        <dbReference type="PROSITE" id="PS50090"/>
    </source>
</evidence>
<dbReference type="PANTHER" id="PTHR21411:SF0">
    <property type="entry name" value="REGULATORY PROTEIN ZESTE"/>
    <property type="match status" value="1"/>
</dbReference>
<dbReference type="EMBL" id="NWSH01003045">
    <property type="protein sequence ID" value="PCG67053.1"/>
    <property type="molecule type" value="Genomic_DNA"/>
</dbReference>
<dbReference type="STRING" id="7102.A0A2A4J6K5"/>
<accession>A0A2A4J6K5</accession>
<name>A0A2A4J6K5_HELVI</name>
<comment type="caution">
    <text evidence="7">The sequence shown here is derived from an EMBL/GenBank/DDBJ whole genome shotgun (WGS) entry which is preliminary data.</text>
</comment>